<proteinExistence type="inferred from homology"/>
<dbReference type="RefSeq" id="XP_049143249.1">
    <property type="nucleotide sequence ID" value="XM_049286106.1"/>
</dbReference>
<evidence type="ECO:0000259" key="6">
    <source>
        <dbReference type="Pfam" id="PF08772"/>
    </source>
</evidence>
<dbReference type="Pfam" id="PF17146">
    <property type="entry name" value="PIN_6"/>
    <property type="match status" value="1"/>
</dbReference>
<keyword evidence="9" id="KW-1185">Reference proteome</keyword>
<dbReference type="CDD" id="cd09876">
    <property type="entry name" value="PIN_Nob1-like"/>
    <property type="match status" value="1"/>
</dbReference>
<dbReference type="AlphaFoldDB" id="A0A9Q8WFN5"/>
<comment type="similarity">
    <text evidence="1">Belongs to the NOB1 family.</text>
</comment>
<feature type="domain" description="Nin one binding (NOB1) Zn-ribbon-like" evidence="6">
    <location>
        <begin position="402"/>
        <end position="473"/>
    </location>
</feature>
<feature type="region of interest" description="Disordered" evidence="5">
    <location>
        <begin position="221"/>
        <end position="360"/>
    </location>
</feature>
<dbReference type="Gene3D" id="3.40.50.1010">
    <property type="entry name" value="5'-nuclease"/>
    <property type="match status" value="1"/>
</dbReference>
<dbReference type="EMBL" id="CP019476">
    <property type="protein sequence ID" value="UQC81624.1"/>
    <property type="molecule type" value="Genomic_DNA"/>
</dbReference>
<dbReference type="GO" id="GO:0005737">
    <property type="term" value="C:cytoplasm"/>
    <property type="evidence" value="ECO:0007669"/>
    <property type="project" value="UniProtKB-ARBA"/>
</dbReference>
<sequence>MRSGILGEMRRSRCGRVAVRGLTEPKGRGGLGACLIEEKTTPHHNPAIIEKFPIPFKIIRRTHCLLPRHSRFVCTERAFFAAFRRIKFPPQTKSRQAIMSTDAVAAPAVASPTAAEERKPIHAIVLDTGPLIKNDPPVSTLIAQADELYMLPSIVDEIRDVSTRTRVQTTLMPFVKLRNPRPDSIKFVSDFARRSGDLEVLSRPDLHLLALTYELELEKTGGDQNLRKQPGARSSNDKASGAETPVPEAEAESESQGKPATETDEVAEPTQAQEDTSIEQSAEKTQTETQQSATVEASSSDVETAQITQDMSNLEVDDKTTSEPAVASVAGAIEAQGEESDSEDGWITPSNVKKQKEKDSKLLQPTAPAIDIKVGILTSDYAMQNVALRIGLNLLSPSMSRITQLKTWVLRCHGCFQVCKKMDRQFCPSCGQATLIRTSCTTDEDGTFKIHLKRNFQWNNRGNVFSIPKPSAGTASGKLSKNVGGKNNWGTNLIFAEDQKEYERAVGDNRRARRRDLMDEDYLPSILTGDRQTGANGKVRLGPGRNINGRRRR</sequence>
<evidence type="ECO:0000313" key="9">
    <source>
        <dbReference type="Proteomes" id="UP000830671"/>
    </source>
</evidence>
<dbReference type="InterPro" id="IPR039907">
    <property type="entry name" value="NOB1"/>
</dbReference>
<name>A0A9Q8WFN5_9PEZI</name>
<dbReference type="Pfam" id="PF08772">
    <property type="entry name" value="Zn_ribbon_NOB1"/>
    <property type="match status" value="1"/>
</dbReference>
<dbReference type="GeneID" id="73341116"/>
<evidence type="ECO:0000259" key="7">
    <source>
        <dbReference type="Pfam" id="PF17146"/>
    </source>
</evidence>
<feature type="region of interest" description="Disordered" evidence="5">
    <location>
        <begin position="527"/>
        <end position="553"/>
    </location>
</feature>
<accession>A0A9Q8WFN5</accession>
<dbReference type="PANTHER" id="PTHR12814:SF2">
    <property type="entry name" value="RNA-BINDING PROTEIN NOB1"/>
    <property type="match status" value="1"/>
</dbReference>
<dbReference type="Proteomes" id="UP000830671">
    <property type="component" value="Chromosome 4"/>
</dbReference>
<evidence type="ECO:0000256" key="2">
    <source>
        <dbReference type="ARBA" id="ARBA00022722"/>
    </source>
</evidence>
<organism evidence="8 9">
    <name type="scientific">Colletotrichum lupini</name>
    <dbReference type="NCBI Taxonomy" id="145971"/>
    <lineage>
        <taxon>Eukaryota</taxon>
        <taxon>Fungi</taxon>
        <taxon>Dikarya</taxon>
        <taxon>Ascomycota</taxon>
        <taxon>Pezizomycotina</taxon>
        <taxon>Sordariomycetes</taxon>
        <taxon>Hypocreomycetidae</taxon>
        <taxon>Glomerellales</taxon>
        <taxon>Glomerellaceae</taxon>
        <taxon>Colletotrichum</taxon>
        <taxon>Colletotrichum acutatum species complex</taxon>
    </lineage>
</organism>
<dbReference type="InterPro" id="IPR014881">
    <property type="entry name" value="NOB1_Zn-bd"/>
</dbReference>
<keyword evidence="4" id="KW-0378">Hydrolase</keyword>
<dbReference type="GO" id="GO:0030688">
    <property type="term" value="C:preribosome, small subunit precursor"/>
    <property type="evidence" value="ECO:0007669"/>
    <property type="project" value="TreeGrafter"/>
</dbReference>
<dbReference type="SUPFAM" id="SSF144206">
    <property type="entry name" value="NOB1 zinc finger-like"/>
    <property type="match status" value="1"/>
</dbReference>
<dbReference type="GO" id="GO:0004521">
    <property type="term" value="F:RNA endonuclease activity"/>
    <property type="evidence" value="ECO:0007669"/>
    <property type="project" value="UniProtKB-ARBA"/>
</dbReference>
<protein>
    <recommendedName>
        <fullName evidence="10">20S-pre-rRNA D-site endonuclease NOB1</fullName>
    </recommendedName>
</protein>
<dbReference type="PANTHER" id="PTHR12814">
    <property type="entry name" value="RNA-BINDING PROTEIN NOB1"/>
    <property type="match status" value="1"/>
</dbReference>
<feature type="compositionally biased region" description="Polar residues" evidence="5">
    <location>
        <begin position="270"/>
        <end position="280"/>
    </location>
</feature>
<evidence type="ECO:0000256" key="5">
    <source>
        <dbReference type="SAM" id="MobiDB-lite"/>
    </source>
</evidence>
<dbReference type="GO" id="GO:0030490">
    <property type="term" value="P:maturation of SSU-rRNA"/>
    <property type="evidence" value="ECO:0007669"/>
    <property type="project" value="TreeGrafter"/>
</dbReference>
<reference evidence="8" key="1">
    <citation type="journal article" date="2021" name="Mol. Plant Microbe Interact.">
        <title>Complete Genome Sequence of the Plant-Pathogenic Fungus Colletotrichum lupini.</title>
        <authorList>
            <person name="Baroncelli R."/>
            <person name="Pensec F."/>
            <person name="Da Lio D."/>
            <person name="Boufleur T."/>
            <person name="Vicente I."/>
            <person name="Sarrocco S."/>
            <person name="Picot A."/>
            <person name="Baraldi E."/>
            <person name="Sukno S."/>
            <person name="Thon M."/>
            <person name="Le Floch G."/>
        </authorList>
    </citation>
    <scope>NUCLEOTIDE SEQUENCE</scope>
    <source>
        <strain evidence="8">IMI 504893</strain>
    </source>
</reference>
<dbReference type="InterPro" id="IPR036283">
    <property type="entry name" value="NOB1_Zf-like_sf"/>
</dbReference>
<dbReference type="FunFam" id="3.40.50.1010:FF:000020">
    <property type="entry name" value="20S-pre-rRNA D-site endonuclease NOB1"/>
    <property type="match status" value="1"/>
</dbReference>
<keyword evidence="2" id="KW-0540">Nuclease</keyword>
<gene>
    <name evidence="8" type="ORF">CLUP02_07110</name>
</gene>
<evidence type="ECO:0000256" key="1">
    <source>
        <dbReference type="ARBA" id="ARBA00005858"/>
    </source>
</evidence>
<dbReference type="GO" id="GO:0046872">
    <property type="term" value="F:metal ion binding"/>
    <property type="evidence" value="ECO:0007669"/>
    <property type="project" value="UniProtKB-KW"/>
</dbReference>
<evidence type="ECO:0008006" key="10">
    <source>
        <dbReference type="Google" id="ProtNLM"/>
    </source>
</evidence>
<keyword evidence="3" id="KW-0479">Metal-binding</keyword>
<evidence type="ECO:0000256" key="4">
    <source>
        <dbReference type="ARBA" id="ARBA00022801"/>
    </source>
</evidence>
<feature type="compositionally biased region" description="Polar residues" evidence="5">
    <location>
        <begin position="287"/>
        <end position="312"/>
    </location>
</feature>
<dbReference type="GO" id="GO:0031981">
    <property type="term" value="C:nuclear lumen"/>
    <property type="evidence" value="ECO:0007669"/>
    <property type="project" value="UniProtKB-ARBA"/>
</dbReference>
<dbReference type="KEGG" id="clup:CLUP02_07110"/>
<feature type="domain" description="Ribonuclease PIN" evidence="7">
    <location>
        <begin position="124"/>
        <end position="215"/>
    </location>
</feature>
<dbReference type="Gene3D" id="6.20.210.10">
    <property type="entry name" value="Nin one binding (NOB1), Zn-ribbon-like"/>
    <property type="match status" value="1"/>
</dbReference>
<evidence type="ECO:0000256" key="3">
    <source>
        <dbReference type="ARBA" id="ARBA00022723"/>
    </source>
</evidence>
<dbReference type="GO" id="GO:0016787">
    <property type="term" value="F:hydrolase activity"/>
    <property type="evidence" value="ECO:0007669"/>
    <property type="project" value="UniProtKB-KW"/>
</dbReference>
<dbReference type="InterPro" id="IPR033411">
    <property type="entry name" value="Ribonuclease_PIN"/>
</dbReference>
<evidence type="ECO:0000313" key="8">
    <source>
        <dbReference type="EMBL" id="UQC81624.1"/>
    </source>
</evidence>